<dbReference type="Proteomes" id="UP000295777">
    <property type="component" value="Unassembled WGS sequence"/>
</dbReference>
<protein>
    <recommendedName>
        <fullName evidence="3">VapB-type antitoxin</fullName>
    </recommendedName>
</protein>
<sequence>MGEIVIKVPGDVKEVFTTVDEALARLKEFKDIENQRKALEFIIKNAGRISEKDLPSEEDIHWQEDKG</sequence>
<dbReference type="RefSeq" id="WP_132526604.1">
    <property type="nucleotide sequence ID" value="NZ_SMFV01000003.1"/>
</dbReference>
<proteinExistence type="predicted"/>
<keyword evidence="2" id="KW-1185">Reference proteome</keyword>
<organism evidence="1 2">
    <name type="scientific">Phorcysia thermohydrogeniphila</name>
    <dbReference type="NCBI Taxonomy" id="936138"/>
    <lineage>
        <taxon>Bacteria</taxon>
        <taxon>Pseudomonadati</taxon>
        <taxon>Aquificota</taxon>
        <taxon>Aquificia</taxon>
        <taxon>Desulfurobacteriales</taxon>
        <taxon>Desulfurobacteriaceae</taxon>
        <taxon>Phorcysia</taxon>
    </lineage>
</organism>
<evidence type="ECO:0008006" key="3">
    <source>
        <dbReference type="Google" id="ProtNLM"/>
    </source>
</evidence>
<reference evidence="1 2" key="1">
    <citation type="submission" date="2019-03" db="EMBL/GenBank/DDBJ databases">
        <title>Genomic Encyclopedia of Archaeal and Bacterial Type Strains, Phase II (KMG-II): from individual species to whole genera.</title>
        <authorList>
            <person name="Goeker M."/>
        </authorList>
    </citation>
    <scope>NUCLEOTIDE SEQUENCE [LARGE SCALE GENOMIC DNA]</scope>
    <source>
        <strain evidence="1 2">DSM 24425</strain>
    </source>
</reference>
<dbReference type="EMBL" id="SMFV01000003">
    <property type="protein sequence ID" value="TCK04673.1"/>
    <property type="molecule type" value="Genomic_DNA"/>
</dbReference>
<dbReference type="AlphaFoldDB" id="A0A4R1GCX3"/>
<evidence type="ECO:0000313" key="1">
    <source>
        <dbReference type="EMBL" id="TCK04673.1"/>
    </source>
</evidence>
<name>A0A4R1GCX3_9BACT</name>
<evidence type="ECO:0000313" key="2">
    <source>
        <dbReference type="Proteomes" id="UP000295777"/>
    </source>
</evidence>
<comment type="caution">
    <text evidence="1">The sequence shown here is derived from an EMBL/GenBank/DDBJ whole genome shotgun (WGS) entry which is preliminary data.</text>
</comment>
<accession>A0A4R1GCX3</accession>
<gene>
    <name evidence="1" type="ORF">CLV27_1106</name>
</gene>